<dbReference type="AlphaFoldDB" id="A0A067CMS1"/>
<evidence type="ECO:0000313" key="4">
    <source>
        <dbReference type="Proteomes" id="UP000030745"/>
    </source>
</evidence>
<evidence type="ECO:0000313" key="3">
    <source>
        <dbReference type="EMBL" id="KDO30535.1"/>
    </source>
</evidence>
<dbReference type="EMBL" id="KK583201">
    <property type="protein sequence ID" value="KDO30535.1"/>
    <property type="molecule type" value="Genomic_DNA"/>
</dbReference>
<dbReference type="VEuPathDB" id="FungiDB:SPRG_04436"/>
<organism evidence="3 4">
    <name type="scientific">Saprolegnia parasitica (strain CBS 223.65)</name>
    <dbReference type="NCBI Taxonomy" id="695850"/>
    <lineage>
        <taxon>Eukaryota</taxon>
        <taxon>Sar</taxon>
        <taxon>Stramenopiles</taxon>
        <taxon>Oomycota</taxon>
        <taxon>Saprolegniomycetes</taxon>
        <taxon>Saprolegniales</taxon>
        <taxon>Saprolegniaceae</taxon>
        <taxon>Saprolegnia</taxon>
    </lineage>
</organism>
<dbReference type="RefSeq" id="XP_012198750.1">
    <property type="nucleotide sequence ID" value="XM_012343360.1"/>
</dbReference>
<dbReference type="KEGG" id="spar:SPRG_04436"/>
<reference evidence="3 4" key="1">
    <citation type="journal article" date="2013" name="PLoS Genet.">
        <title>Distinctive expansion of potential virulence genes in the genome of the oomycete fish pathogen Saprolegnia parasitica.</title>
        <authorList>
            <person name="Jiang R.H."/>
            <person name="de Bruijn I."/>
            <person name="Haas B.J."/>
            <person name="Belmonte R."/>
            <person name="Lobach L."/>
            <person name="Christie J."/>
            <person name="van den Ackerveken G."/>
            <person name="Bottin A."/>
            <person name="Bulone V."/>
            <person name="Diaz-Moreno S.M."/>
            <person name="Dumas B."/>
            <person name="Fan L."/>
            <person name="Gaulin E."/>
            <person name="Govers F."/>
            <person name="Grenville-Briggs L.J."/>
            <person name="Horner N.R."/>
            <person name="Levin J.Z."/>
            <person name="Mammella M."/>
            <person name="Meijer H.J."/>
            <person name="Morris P."/>
            <person name="Nusbaum C."/>
            <person name="Oome S."/>
            <person name="Phillips A.J."/>
            <person name="van Rooyen D."/>
            <person name="Rzeszutek E."/>
            <person name="Saraiva M."/>
            <person name="Secombes C.J."/>
            <person name="Seidl M.F."/>
            <person name="Snel B."/>
            <person name="Stassen J.H."/>
            <person name="Sykes S."/>
            <person name="Tripathy S."/>
            <person name="van den Berg H."/>
            <person name="Vega-Arreguin J.C."/>
            <person name="Wawra S."/>
            <person name="Young S.K."/>
            <person name="Zeng Q."/>
            <person name="Dieguez-Uribeondo J."/>
            <person name="Russ C."/>
            <person name="Tyler B.M."/>
            <person name="van West P."/>
        </authorList>
    </citation>
    <scope>NUCLEOTIDE SEQUENCE [LARGE SCALE GENOMIC DNA]</scope>
    <source>
        <strain evidence="3 4">CBS 223.65</strain>
    </source>
</reference>
<dbReference type="Gene3D" id="2.30.42.10">
    <property type="match status" value="1"/>
</dbReference>
<protein>
    <recommendedName>
        <fullName evidence="2">PDZ domain-containing protein</fullName>
    </recommendedName>
</protein>
<feature type="domain" description="PDZ" evidence="2">
    <location>
        <begin position="148"/>
        <end position="233"/>
    </location>
</feature>
<accession>A0A067CMS1</accession>
<keyword evidence="4" id="KW-1185">Reference proteome</keyword>
<dbReference type="GeneID" id="24126879"/>
<dbReference type="InterPro" id="IPR036034">
    <property type="entry name" value="PDZ_sf"/>
</dbReference>
<evidence type="ECO:0000259" key="2">
    <source>
        <dbReference type="PROSITE" id="PS50106"/>
    </source>
</evidence>
<keyword evidence="1" id="KW-0175">Coiled coil</keyword>
<name>A0A067CMS1_SAPPC</name>
<gene>
    <name evidence="3" type="ORF">SPRG_04436</name>
</gene>
<dbReference type="InterPro" id="IPR001478">
    <property type="entry name" value="PDZ"/>
</dbReference>
<sequence>MVVKSVASWDEKRAVCGNCKHIFLKAQSRIAGYCSVDCHANATYLDTVQQRIRAMRLAAYEPTPAEPVVAAAPVTMDGLNSTFAEFHTAKLSPGHAVEWSFSAIEYESVHTLDELPVAEAPTQVLTCHLAPRPTSSPRTEASSPMSYDVLLHKDEHGLGLCLAVDDAHRLVVASFRRLHANDVGPAEACNQIHQGDFLCEINGDEVFTLPHVHRLLVALRSEAFVLLRFRRGSPMTPLLVDANSAAETTSPRAVPTQRERQLSHLVHDLALKNQLLHSQLAELHGKLLQKSRELESTEQQLQEAKVEATRSSRLWPAKGSGQSAKLELDTLLIECKSQLKRECEEQMQHERAQLRATHRRELERHEAASTKKLRMLEEALGFLIDQVDARPLDEMPPVSDEAVKLQDIRGILASYAARRQQIDRLVQETAPSVTSA</sequence>
<evidence type="ECO:0000256" key="1">
    <source>
        <dbReference type="SAM" id="Coils"/>
    </source>
</evidence>
<feature type="coiled-coil region" evidence="1">
    <location>
        <begin position="280"/>
        <end position="314"/>
    </location>
</feature>
<dbReference type="SUPFAM" id="SSF50156">
    <property type="entry name" value="PDZ domain-like"/>
    <property type="match status" value="1"/>
</dbReference>
<dbReference type="PROSITE" id="PS50106">
    <property type="entry name" value="PDZ"/>
    <property type="match status" value="1"/>
</dbReference>
<dbReference type="OrthoDB" id="70253at2759"/>
<dbReference type="Proteomes" id="UP000030745">
    <property type="component" value="Unassembled WGS sequence"/>
</dbReference>
<feature type="coiled-coil region" evidence="1">
    <location>
        <begin position="340"/>
        <end position="379"/>
    </location>
</feature>
<proteinExistence type="predicted"/>